<evidence type="ECO:0000313" key="1">
    <source>
        <dbReference type="EMBL" id="KFD49200.1"/>
    </source>
</evidence>
<proteinExistence type="predicted"/>
<sequence length="89" mass="10236">MGYFMSIERMVLILSFEHYAFTQSNHSVRRRQRTFSSRCARLAFAHPSDTRCDCLSMLRSCCELQASQSCDHQRGRTYPLPVSGGKRGL</sequence>
<dbReference type="Proteomes" id="UP000030758">
    <property type="component" value="Unassembled WGS sequence"/>
</dbReference>
<keyword evidence="3" id="KW-1185">Reference proteome</keyword>
<accession>A0A085N4C6</accession>
<dbReference type="Proteomes" id="UP000030764">
    <property type="component" value="Unassembled WGS sequence"/>
</dbReference>
<protein>
    <submittedName>
        <fullName evidence="2">Uncharacterized protein</fullName>
    </submittedName>
</protein>
<organism evidence="2">
    <name type="scientific">Trichuris suis</name>
    <name type="common">pig whipworm</name>
    <dbReference type="NCBI Taxonomy" id="68888"/>
    <lineage>
        <taxon>Eukaryota</taxon>
        <taxon>Metazoa</taxon>
        <taxon>Ecdysozoa</taxon>
        <taxon>Nematoda</taxon>
        <taxon>Enoplea</taxon>
        <taxon>Dorylaimia</taxon>
        <taxon>Trichinellida</taxon>
        <taxon>Trichuridae</taxon>
        <taxon>Trichuris</taxon>
    </lineage>
</organism>
<evidence type="ECO:0000313" key="2">
    <source>
        <dbReference type="EMBL" id="KFD64322.1"/>
    </source>
</evidence>
<reference evidence="2 3" key="1">
    <citation type="journal article" date="2014" name="Nat. Genet.">
        <title>Genome and transcriptome of the porcine whipworm Trichuris suis.</title>
        <authorList>
            <person name="Jex A.R."/>
            <person name="Nejsum P."/>
            <person name="Schwarz E.M."/>
            <person name="Hu L."/>
            <person name="Young N.D."/>
            <person name="Hall R.S."/>
            <person name="Korhonen P.K."/>
            <person name="Liao S."/>
            <person name="Thamsborg S."/>
            <person name="Xia J."/>
            <person name="Xu P."/>
            <person name="Wang S."/>
            <person name="Scheerlinck J.P."/>
            <person name="Hofmann A."/>
            <person name="Sternberg P.W."/>
            <person name="Wang J."/>
            <person name="Gasser R.B."/>
        </authorList>
    </citation>
    <scope>NUCLEOTIDE SEQUENCE [LARGE SCALE GENOMIC DNA]</scope>
    <source>
        <strain evidence="2">DCEP-RM93F</strain>
        <strain evidence="1">DCEP-RM93M</strain>
    </source>
</reference>
<evidence type="ECO:0000313" key="3">
    <source>
        <dbReference type="Proteomes" id="UP000030764"/>
    </source>
</evidence>
<dbReference type="EMBL" id="KL367557">
    <property type="protein sequence ID" value="KFD64322.1"/>
    <property type="molecule type" value="Genomic_DNA"/>
</dbReference>
<gene>
    <name evidence="1" type="ORF">M513_09922</name>
    <name evidence="2" type="ORF">M514_09922</name>
</gene>
<dbReference type="EMBL" id="KL363276">
    <property type="protein sequence ID" value="KFD49200.1"/>
    <property type="molecule type" value="Genomic_DNA"/>
</dbReference>
<name>A0A085N4C6_9BILA</name>
<dbReference type="AlphaFoldDB" id="A0A085N4C6"/>